<dbReference type="SUPFAM" id="SSF56014">
    <property type="entry name" value="Nitrite and sulphite reductase 4Fe-4S domain-like"/>
    <property type="match status" value="1"/>
</dbReference>
<dbReference type="GO" id="GO:0000103">
    <property type="term" value="P:sulfate assimilation"/>
    <property type="evidence" value="ECO:0007669"/>
    <property type="project" value="TreeGrafter"/>
</dbReference>
<keyword evidence="7" id="KW-0411">Iron-sulfur</keyword>
<dbReference type="Gene3D" id="3.30.413.10">
    <property type="entry name" value="Sulfite Reductase Hemoprotein, domain 1"/>
    <property type="match status" value="1"/>
</dbReference>
<dbReference type="Proteomes" id="UP000297597">
    <property type="component" value="Unassembled WGS sequence"/>
</dbReference>
<reference evidence="9 10" key="1">
    <citation type="journal article" date="2018" name="Environ. Microbiol.">
        <title>Novel energy conservation strategies and behaviour of Pelotomaculum schinkii driving syntrophic propionate catabolism.</title>
        <authorList>
            <person name="Hidalgo-Ahumada C.A.P."/>
            <person name="Nobu M.K."/>
            <person name="Narihiro T."/>
            <person name="Tamaki H."/>
            <person name="Liu W.T."/>
            <person name="Kamagata Y."/>
            <person name="Stams A.J.M."/>
            <person name="Imachi H."/>
            <person name="Sousa D.Z."/>
        </authorList>
    </citation>
    <scope>NUCLEOTIDE SEQUENCE [LARGE SCALE GENOMIC DNA]</scope>
    <source>
        <strain evidence="9 10">MGP</strain>
    </source>
</reference>
<name>A0A4Y7RPY6_9FIRM</name>
<dbReference type="PROSITE" id="PS00198">
    <property type="entry name" value="4FE4S_FER_1"/>
    <property type="match status" value="1"/>
</dbReference>
<evidence type="ECO:0000256" key="4">
    <source>
        <dbReference type="ARBA" id="ARBA00022723"/>
    </source>
</evidence>
<comment type="cofactor">
    <cofactor evidence="1">
        <name>siroheme</name>
        <dbReference type="ChEBI" id="CHEBI:60052"/>
    </cofactor>
</comment>
<dbReference type="EMBL" id="QFFZ01000028">
    <property type="protein sequence ID" value="TEB10337.1"/>
    <property type="molecule type" value="Genomic_DNA"/>
</dbReference>
<dbReference type="InterPro" id="IPR011808">
    <property type="entry name" value="DsrB"/>
</dbReference>
<dbReference type="OrthoDB" id="9800558at2"/>
<dbReference type="Pfam" id="PF01077">
    <property type="entry name" value="NIR_SIR"/>
    <property type="match status" value="1"/>
</dbReference>
<dbReference type="EC" id="1.8.99.5" evidence="9"/>
<dbReference type="Gene3D" id="3.30.70.20">
    <property type="match status" value="1"/>
</dbReference>
<dbReference type="PANTHER" id="PTHR11493:SF47">
    <property type="entry name" value="SULFITE REDUCTASE [NADPH] SUBUNIT BETA"/>
    <property type="match status" value="1"/>
</dbReference>
<dbReference type="GO" id="GO:0020037">
    <property type="term" value="F:heme binding"/>
    <property type="evidence" value="ECO:0007669"/>
    <property type="project" value="InterPro"/>
</dbReference>
<evidence type="ECO:0000256" key="1">
    <source>
        <dbReference type="ARBA" id="ARBA00001929"/>
    </source>
</evidence>
<dbReference type="InterPro" id="IPR006067">
    <property type="entry name" value="NO2/SO3_Rdtase_4Fe4S_dom"/>
</dbReference>
<dbReference type="NCBIfam" id="TIGR02066">
    <property type="entry name" value="dsrB"/>
    <property type="match status" value="1"/>
</dbReference>
<dbReference type="InterPro" id="IPR005117">
    <property type="entry name" value="NiRdtase/SiRdtase_haem-b_fer"/>
</dbReference>
<dbReference type="GO" id="GO:0050311">
    <property type="term" value="F:sulfite reductase (ferredoxin) activity"/>
    <property type="evidence" value="ECO:0007669"/>
    <property type="project" value="TreeGrafter"/>
</dbReference>
<comment type="caution">
    <text evidence="9">The sequence shown here is derived from an EMBL/GenBank/DDBJ whole genome shotgun (WGS) entry which is preliminary data.</text>
</comment>
<evidence type="ECO:0000256" key="7">
    <source>
        <dbReference type="ARBA" id="ARBA00023014"/>
    </source>
</evidence>
<comment type="cofactor">
    <cofactor evidence="2">
        <name>[4Fe-4S] cluster</name>
        <dbReference type="ChEBI" id="CHEBI:49883"/>
    </cofactor>
</comment>
<keyword evidence="3" id="KW-0004">4Fe-4S</keyword>
<accession>A0A4Y7RPY6</accession>
<dbReference type="PANTHER" id="PTHR11493">
    <property type="entry name" value="SULFITE REDUCTASE [NADPH] SUBUNIT BETA-RELATED"/>
    <property type="match status" value="1"/>
</dbReference>
<dbReference type="GO" id="GO:0018551">
    <property type="term" value="F:dissimilatory sulfite reductase (NADH) activity"/>
    <property type="evidence" value="ECO:0007669"/>
    <property type="project" value="InterPro"/>
</dbReference>
<proteinExistence type="predicted"/>
<protein>
    <submittedName>
        <fullName evidence="9">Sulfite reductase, dissimilatory-type subunit beta</fullName>
        <ecNumber evidence="9">1.8.99.5</ecNumber>
    </submittedName>
</protein>
<evidence type="ECO:0000256" key="5">
    <source>
        <dbReference type="ARBA" id="ARBA00023002"/>
    </source>
</evidence>
<evidence type="ECO:0000313" key="9">
    <source>
        <dbReference type="EMBL" id="TEB10337.1"/>
    </source>
</evidence>
<dbReference type="GO" id="GO:0046872">
    <property type="term" value="F:metal ion binding"/>
    <property type="evidence" value="ECO:0007669"/>
    <property type="project" value="UniProtKB-KW"/>
</dbReference>
<dbReference type="InterPro" id="IPR017900">
    <property type="entry name" value="4Fe4S_Fe_S_CS"/>
</dbReference>
<dbReference type="GO" id="GO:0051539">
    <property type="term" value="F:4 iron, 4 sulfur cluster binding"/>
    <property type="evidence" value="ECO:0007669"/>
    <property type="project" value="UniProtKB-KW"/>
</dbReference>
<keyword evidence="10" id="KW-1185">Reference proteome</keyword>
<dbReference type="GO" id="GO:0009337">
    <property type="term" value="C:sulfite reductase complex (NADPH)"/>
    <property type="evidence" value="ECO:0007669"/>
    <property type="project" value="TreeGrafter"/>
</dbReference>
<dbReference type="PROSITE" id="PS51379">
    <property type="entry name" value="4FE4S_FER_2"/>
    <property type="match status" value="1"/>
</dbReference>
<evidence type="ECO:0000259" key="8">
    <source>
        <dbReference type="PROSITE" id="PS51379"/>
    </source>
</evidence>
<evidence type="ECO:0000256" key="6">
    <source>
        <dbReference type="ARBA" id="ARBA00023004"/>
    </source>
</evidence>
<dbReference type="InterPro" id="IPR036136">
    <property type="entry name" value="Nit/Sulf_reduc_fer-like_dom_sf"/>
</dbReference>
<gene>
    <name evidence="9" type="primary">dsvB</name>
    <name evidence="9" type="ORF">Pmgp_02439</name>
</gene>
<evidence type="ECO:0000256" key="2">
    <source>
        <dbReference type="ARBA" id="ARBA00001966"/>
    </source>
</evidence>
<dbReference type="Pfam" id="PF03460">
    <property type="entry name" value="NIR_SIR_ferr"/>
    <property type="match status" value="1"/>
</dbReference>
<dbReference type="Pfam" id="PF00037">
    <property type="entry name" value="Fer4"/>
    <property type="match status" value="1"/>
</dbReference>
<dbReference type="AlphaFoldDB" id="A0A4Y7RPY6"/>
<sequence>MPKTDLGPPNYEQFLPPVIKENYGSWKYHEIVKPGVLKHVAKSGDVLYSVRVGSARLLSMDKILEYCDIADKYCGGYLRFTSRHNVEFLVSDEKNVEPLLNELKEKGLPVGGTGNSLKNIIHTQGWVHCHSAATDASGIVKAVMDEIYDYYTSMTLPAPLKISLACCLNMCGAVHCSDIAILGIHRTLPKINHEMVQKQCEIPTLIASCPTGAIKPNPKLKSVEVNPEKCMYCGNCFTMCPSMPIADPDNDGVALLVGGKVSNARTGPMFSRLAVPYLPNNPPRWPEVVDAIKNLIDVWAANARPGERYGEWIDRIGWESFFKLTGLPFTDKHIDDFIFSVPSFRSTTNFKW</sequence>
<keyword evidence="4" id="KW-0479">Metal-binding</keyword>
<dbReference type="SUPFAM" id="SSF55124">
    <property type="entry name" value="Nitrite/Sulfite reductase N-terminal domain-like"/>
    <property type="match status" value="1"/>
</dbReference>
<keyword evidence="6" id="KW-0408">Iron</keyword>
<organism evidence="9 10">
    <name type="scientific">Pelotomaculum propionicicum</name>
    <dbReference type="NCBI Taxonomy" id="258475"/>
    <lineage>
        <taxon>Bacteria</taxon>
        <taxon>Bacillati</taxon>
        <taxon>Bacillota</taxon>
        <taxon>Clostridia</taxon>
        <taxon>Eubacteriales</taxon>
        <taxon>Desulfotomaculaceae</taxon>
        <taxon>Pelotomaculum</taxon>
    </lineage>
</organism>
<dbReference type="InterPro" id="IPR017896">
    <property type="entry name" value="4Fe4S_Fe-S-bd"/>
</dbReference>
<dbReference type="RefSeq" id="WP_134214263.1">
    <property type="nucleotide sequence ID" value="NZ_QFFZ01000028.1"/>
</dbReference>
<dbReference type="GO" id="GO:0009055">
    <property type="term" value="F:electron transfer activity"/>
    <property type="evidence" value="ECO:0007669"/>
    <property type="project" value="InterPro"/>
</dbReference>
<feature type="domain" description="4Fe-4S ferredoxin-type" evidence="8">
    <location>
        <begin position="221"/>
        <end position="251"/>
    </location>
</feature>
<evidence type="ECO:0000256" key="3">
    <source>
        <dbReference type="ARBA" id="ARBA00022485"/>
    </source>
</evidence>
<dbReference type="SUPFAM" id="SSF54862">
    <property type="entry name" value="4Fe-4S ferredoxins"/>
    <property type="match status" value="1"/>
</dbReference>
<dbReference type="GO" id="GO:0016002">
    <property type="term" value="F:sulfite reductase activity"/>
    <property type="evidence" value="ECO:0007669"/>
    <property type="project" value="TreeGrafter"/>
</dbReference>
<dbReference type="Gene3D" id="3.30.70.3340">
    <property type="match status" value="1"/>
</dbReference>
<keyword evidence="5 9" id="KW-0560">Oxidoreductase</keyword>
<dbReference type="InterPro" id="IPR045854">
    <property type="entry name" value="NO2/SO3_Rdtase_4Fe4S_sf"/>
</dbReference>
<dbReference type="InterPro" id="IPR045169">
    <property type="entry name" value="NO2/SO3_Rdtase_4Fe4S_prot"/>
</dbReference>
<evidence type="ECO:0000313" key="10">
    <source>
        <dbReference type="Proteomes" id="UP000297597"/>
    </source>
</evidence>